<dbReference type="Proteomes" id="UP000003692">
    <property type="component" value="Unassembled WGS sequence"/>
</dbReference>
<protein>
    <submittedName>
        <fullName evidence="2">Uncharacterized protein</fullName>
    </submittedName>
</protein>
<organism evidence="2 3">
    <name type="scientific">Edwardsiella tarda ATCC 23685</name>
    <dbReference type="NCBI Taxonomy" id="500638"/>
    <lineage>
        <taxon>Bacteria</taxon>
        <taxon>Pseudomonadati</taxon>
        <taxon>Pseudomonadota</taxon>
        <taxon>Gammaproteobacteria</taxon>
        <taxon>Enterobacterales</taxon>
        <taxon>Hafniaceae</taxon>
        <taxon>Edwardsiella</taxon>
    </lineage>
</organism>
<evidence type="ECO:0000256" key="1">
    <source>
        <dbReference type="SAM" id="MobiDB-lite"/>
    </source>
</evidence>
<dbReference type="AlphaFoldDB" id="D4F1T9"/>
<proteinExistence type="predicted"/>
<dbReference type="EMBL" id="ADGK01000026">
    <property type="protein sequence ID" value="EFE24270.1"/>
    <property type="molecule type" value="Genomic_DNA"/>
</dbReference>
<feature type="region of interest" description="Disordered" evidence="1">
    <location>
        <begin position="11"/>
        <end position="43"/>
    </location>
</feature>
<comment type="caution">
    <text evidence="2">The sequence shown here is derived from an EMBL/GenBank/DDBJ whole genome shotgun (WGS) entry which is preliminary data.</text>
</comment>
<dbReference type="HOGENOM" id="CLU_3232867_0_0_6"/>
<accession>D4F1T9</accession>
<evidence type="ECO:0000313" key="3">
    <source>
        <dbReference type="Proteomes" id="UP000003692"/>
    </source>
</evidence>
<gene>
    <name evidence="2" type="ORF">EDWATA_00683</name>
</gene>
<feature type="compositionally biased region" description="Basic and acidic residues" evidence="1">
    <location>
        <begin position="32"/>
        <end position="43"/>
    </location>
</feature>
<name>D4F1T9_EDWTA</name>
<evidence type="ECO:0000313" key="2">
    <source>
        <dbReference type="EMBL" id="EFE24270.1"/>
    </source>
</evidence>
<reference evidence="2 3" key="1">
    <citation type="submission" date="2010-02" db="EMBL/GenBank/DDBJ databases">
        <authorList>
            <person name="Weinstock G."/>
            <person name="Sodergren E."/>
            <person name="Clifton S."/>
            <person name="Fulton L."/>
            <person name="Fulton B."/>
            <person name="Courtney L."/>
            <person name="Fronick C."/>
            <person name="Harrison M."/>
            <person name="Strong C."/>
            <person name="Farmer C."/>
            <person name="Delahaunty K."/>
            <person name="Markovic C."/>
            <person name="Hall O."/>
            <person name="Minx P."/>
            <person name="Tomlinson C."/>
            <person name="Mitreva M."/>
            <person name="Nelson J."/>
            <person name="Hou S."/>
            <person name="Wollam A."/>
            <person name="Pepin K.H."/>
            <person name="Johnson M."/>
            <person name="Bhonagiri V."/>
            <person name="Zhang X."/>
            <person name="Suruliraj S."/>
            <person name="Warren W."/>
            <person name="Chinwalla A."/>
            <person name="Mardis E.R."/>
            <person name="Wilson R.K."/>
        </authorList>
    </citation>
    <scope>NUCLEOTIDE SEQUENCE [LARGE SCALE GENOMIC DNA]</scope>
    <source>
        <strain evidence="2 3">ATCC 23685</strain>
    </source>
</reference>
<sequence>MWYALGSHAISLGSPPSAGRSRQTLVLATAQETKKPHDRGHAV</sequence>